<dbReference type="EMBL" id="KN831800">
    <property type="protein sequence ID" value="KIM37107.1"/>
    <property type="molecule type" value="Genomic_DNA"/>
</dbReference>
<dbReference type="Pfam" id="PF20415">
    <property type="entry name" value="DUF6699"/>
    <property type="match status" value="1"/>
</dbReference>
<organism evidence="3 4">
    <name type="scientific">Hebeloma cylindrosporum</name>
    <dbReference type="NCBI Taxonomy" id="76867"/>
    <lineage>
        <taxon>Eukaryota</taxon>
        <taxon>Fungi</taxon>
        <taxon>Dikarya</taxon>
        <taxon>Basidiomycota</taxon>
        <taxon>Agaricomycotina</taxon>
        <taxon>Agaricomycetes</taxon>
        <taxon>Agaricomycetidae</taxon>
        <taxon>Agaricales</taxon>
        <taxon>Agaricineae</taxon>
        <taxon>Hymenogastraceae</taxon>
        <taxon>Hebeloma</taxon>
    </lineage>
</organism>
<feature type="domain" description="DUF6699" evidence="2">
    <location>
        <begin position="93"/>
        <end position="215"/>
    </location>
</feature>
<keyword evidence="4" id="KW-1185">Reference proteome</keyword>
<evidence type="ECO:0000313" key="3">
    <source>
        <dbReference type="EMBL" id="KIM37107.1"/>
    </source>
</evidence>
<feature type="compositionally biased region" description="Low complexity" evidence="1">
    <location>
        <begin position="20"/>
        <end position="38"/>
    </location>
</feature>
<dbReference type="InterPro" id="IPR046522">
    <property type="entry name" value="DUF6699"/>
</dbReference>
<evidence type="ECO:0000313" key="4">
    <source>
        <dbReference type="Proteomes" id="UP000053424"/>
    </source>
</evidence>
<evidence type="ECO:0000259" key="2">
    <source>
        <dbReference type="Pfam" id="PF20415"/>
    </source>
</evidence>
<reference evidence="3 4" key="1">
    <citation type="submission" date="2014-04" db="EMBL/GenBank/DDBJ databases">
        <authorList>
            <consortium name="DOE Joint Genome Institute"/>
            <person name="Kuo A."/>
            <person name="Gay G."/>
            <person name="Dore J."/>
            <person name="Kohler A."/>
            <person name="Nagy L.G."/>
            <person name="Floudas D."/>
            <person name="Copeland A."/>
            <person name="Barry K.W."/>
            <person name="Cichocki N."/>
            <person name="Veneault-Fourrey C."/>
            <person name="LaButti K."/>
            <person name="Lindquist E.A."/>
            <person name="Lipzen A."/>
            <person name="Lundell T."/>
            <person name="Morin E."/>
            <person name="Murat C."/>
            <person name="Sun H."/>
            <person name="Tunlid A."/>
            <person name="Henrissat B."/>
            <person name="Grigoriev I.V."/>
            <person name="Hibbett D.S."/>
            <person name="Martin F."/>
            <person name="Nordberg H.P."/>
            <person name="Cantor M.N."/>
            <person name="Hua S.X."/>
        </authorList>
    </citation>
    <scope>NUCLEOTIDE SEQUENCE [LARGE SCALE GENOMIC DNA]</scope>
    <source>
        <strain evidence="4">h7</strain>
    </source>
</reference>
<dbReference type="HOGENOM" id="CLU_085813_0_0_1"/>
<proteinExistence type="predicted"/>
<gene>
    <name evidence="3" type="ORF">M413DRAFT_20395</name>
</gene>
<dbReference type="AlphaFoldDB" id="A0A0C2Y7Y9"/>
<dbReference type="Proteomes" id="UP000053424">
    <property type="component" value="Unassembled WGS sequence"/>
</dbReference>
<sequence length="229" mass="25671">MSRRVHFAPTNTIYEPHSVTPSPALTASSLPSSSSPDLSTPPPDDDDEYEPSIYPRTPYATEIELQPDVVIPKSIQIHFLLAYTPYSEPALPYDLSWPFSQSDMDIPEQVFAEPATSPPLPSLTIIHPALKFDIEVLPSAPFPGSYVSVMDVLTKLYRDLRLAVHPIEYEELVDEDLRKMVDLAYYTRYRAVVRELKGLKKVDLLTGCTRFLGLAGTVHAPDVWELNIS</sequence>
<dbReference type="OrthoDB" id="3224413at2759"/>
<feature type="region of interest" description="Disordered" evidence="1">
    <location>
        <begin position="1"/>
        <end position="54"/>
    </location>
</feature>
<accession>A0A0C2Y7Y9</accession>
<name>A0A0C2Y7Y9_HEBCY</name>
<evidence type="ECO:0000256" key="1">
    <source>
        <dbReference type="SAM" id="MobiDB-lite"/>
    </source>
</evidence>
<protein>
    <recommendedName>
        <fullName evidence="2">DUF6699 domain-containing protein</fullName>
    </recommendedName>
</protein>
<reference evidence="4" key="2">
    <citation type="submission" date="2015-01" db="EMBL/GenBank/DDBJ databases">
        <title>Evolutionary Origins and Diversification of the Mycorrhizal Mutualists.</title>
        <authorList>
            <consortium name="DOE Joint Genome Institute"/>
            <consortium name="Mycorrhizal Genomics Consortium"/>
            <person name="Kohler A."/>
            <person name="Kuo A."/>
            <person name="Nagy L.G."/>
            <person name="Floudas D."/>
            <person name="Copeland A."/>
            <person name="Barry K.W."/>
            <person name="Cichocki N."/>
            <person name="Veneault-Fourrey C."/>
            <person name="LaButti K."/>
            <person name="Lindquist E.A."/>
            <person name="Lipzen A."/>
            <person name="Lundell T."/>
            <person name="Morin E."/>
            <person name="Murat C."/>
            <person name="Riley R."/>
            <person name="Ohm R."/>
            <person name="Sun H."/>
            <person name="Tunlid A."/>
            <person name="Henrissat B."/>
            <person name="Grigoriev I.V."/>
            <person name="Hibbett D.S."/>
            <person name="Martin F."/>
        </authorList>
    </citation>
    <scope>NUCLEOTIDE SEQUENCE [LARGE SCALE GENOMIC DNA]</scope>
    <source>
        <strain evidence="4">h7</strain>
    </source>
</reference>